<dbReference type="SUPFAM" id="SSF48208">
    <property type="entry name" value="Six-hairpin glycosidases"/>
    <property type="match status" value="1"/>
</dbReference>
<evidence type="ECO:0000256" key="1">
    <source>
        <dbReference type="ARBA" id="ARBA00022801"/>
    </source>
</evidence>
<keyword evidence="1" id="KW-0378">Hydrolase</keyword>
<name>A0A2J6TH45_9HELO</name>
<dbReference type="InParanoid" id="A0A2J6TH45"/>
<keyword evidence="2" id="KW-0326">Glycosidase</keyword>
<sequence>MVKNAAASWELGTASEALLELDNTDLSVFGHHAFTSASAETEALAYAKPHIALGSDLLIADAASNSDPVSLGVAAVMLGKTISAYSTAAENQLNTLLYHTPKASNGAISHRSRSIALWSDFIYMAPPFLAYYAISTQNDTLLDVAVQQVQDYRAVLKSSSGAWSHISASSHPDTSFWSTGNGWAAMGITRVLAAILAAPSRTTNQQTQTVTLRDWIKEIIDAAMKTPRDSAGLLHNYLNNAATIGETSGTALLAAVVYRMAVLEPTVFSSTYIAWADTSLNAIAKHVNAAGVVSPAVNPYAYTSQTPYTKGSPEGQAFAVMLYAAHRDCFAASVCSS</sequence>
<dbReference type="RefSeq" id="XP_024739260.1">
    <property type="nucleotide sequence ID" value="XM_024877925.1"/>
</dbReference>
<dbReference type="GeneID" id="36586002"/>
<dbReference type="InterPro" id="IPR012341">
    <property type="entry name" value="6hp_glycosidase-like_sf"/>
</dbReference>
<dbReference type="InterPro" id="IPR010905">
    <property type="entry name" value="Glyco_hydro_88"/>
</dbReference>
<dbReference type="Gene3D" id="1.50.10.10">
    <property type="match status" value="1"/>
</dbReference>
<dbReference type="Proteomes" id="UP000235371">
    <property type="component" value="Unassembled WGS sequence"/>
</dbReference>
<dbReference type="AlphaFoldDB" id="A0A2J6TH45"/>
<dbReference type="PANTHER" id="PTHR41814:SF1">
    <property type="entry name" value="CELLULASE"/>
    <property type="match status" value="1"/>
</dbReference>
<accession>A0A2J6TH45</accession>
<keyword evidence="3" id="KW-1185">Reference proteome</keyword>
<dbReference type="GO" id="GO:0005975">
    <property type="term" value="P:carbohydrate metabolic process"/>
    <property type="evidence" value="ECO:0007669"/>
    <property type="project" value="InterPro"/>
</dbReference>
<evidence type="ECO:0000313" key="2">
    <source>
        <dbReference type="EMBL" id="PMD62356.1"/>
    </source>
</evidence>
<evidence type="ECO:0000313" key="3">
    <source>
        <dbReference type="Proteomes" id="UP000235371"/>
    </source>
</evidence>
<dbReference type="InterPro" id="IPR008928">
    <property type="entry name" value="6-hairpin_glycosidase_sf"/>
</dbReference>
<dbReference type="PANTHER" id="PTHR41814">
    <property type="entry name" value="EXPRESSED PROTEIN"/>
    <property type="match status" value="1"/>
</dbReference>
<dbReference type="Pfam" id="PF07470">
    <property type="entry name" value="Glyco_hydro_88"/>
    <property type="match status" value="1"/>
</dbReference>
<reference evidence="2 3" key="1">
    <citation type="submission" date="2016-04" db="EMBL/GenBank/DDBJ databases">
        <title>A degradative enzymes factory behind the ericoid mycorrhizal symbiosis.</title>
        <authorList>
            <consortium name="DOE Joint Genome Institute"/>
            <person name="Martino E."/>
            <person name="Morin E."/>
            <person name="Grelet G."/>
            <person name="Kuo A."/>
            <person name="Kohler A."/>
            <person name="Daghino S."/>
            <person name="Barry K."/>
            <person name="Choi C."/>
            <person name="Cichocki N."/>
            <person name="Clum A."/>
            <person name="Copeland A."/>
            <person name="Hainaut M."/>
            <person name="Haridas S."/>
            <person name="Labutti K."/>
            <person name="Lindquist E."/>
            <person name="Lipzen A."/>
            <person name="Khouja H.-R."/>
            <person name="Murat C."/>
            <person name="Ohm R."/>
            <person name="Olson A."/>
            <person name="Spatafora J."/>
            <person name="Veneault-Fourrey C."/>
            <person name="Henrissat B."/>
            <person name="Grigoriev I."/>
            <person name="Martin F."/>
            <person name="Perotto S."/>
        </authorList>
    </citation>
    <scope>NUCLEOTIDE SEQUENCE [LARGE SCALE GENOMIC DNA]</scope>
    <source>
        <strain evidence="2 3">E</strain>
    </source>
</reference>
<organism evidence="2 3">
    <name type="scientific">Hyaloscypha bicolor E</name>
    <dbReference type="NCBI Taxonomy" id="1095630"/>
    <lineage>
        <taxon>Eukaryota</taxon>
        <taxon>Fungi</taxon>
        <taxon>Dikarya</taxon>
        <taxon>Ascomycota</taxon>
        <taxon>Pezizomycotina</taxon>
        <taxon>Leotiomycetes</taxon>
        <taxon>Helotiales</taxon>
        <taxon>Hyaloscyphaceae</taxon>
        <taxon>Hyaloscypha</taxon>
        <taxon>Hyaloscypha bicolor</taxon>
    </lineage>
</organism>
<dbReference type="GO" id="GO:0016798">
    <property type="term" value="F:hydrolase activity, acting on glycosyl bonds"/>
    <property type="evidence" value="ECO:0007669"/>
    <property type="project" value="UniProtKB-KW"/>
</dbReference>
<proteinExistence type="predicted"/>
<dbReference type="OrthoDB" id="4138492at2759"/>
<protein>
    <submittedName>
        <fullName evidence="2">Six-hairpin glycosidase</fullName>
    </submittedName>
</protein>
<gene>
    <name evidence="2" type="ORF">K444DRAFT_585487</name>
</gene>
<dbReference type="EMBL" id="KZ613783">
    <property type="protein sequence ID" value="PMD62356.1"/>
    <property type="molecule type" value="Genomic_DNA"/>
</dbReference>